<dbReference type="AlphaFoldDB" id="A0A2S2PUG6"/>
<comment type="similarity">
    <text evidence="2">Belongs to the UDP-glycosyltransferase family.</text>
</comment>
<reference evidence="12" key="1">
    <citation type="submission" date="2018-04" db="EMBL/GenBank/DDBJ databases">
        <title>Transcriptome of Schizaphis graminum biotype I.</title>
        <authorList>
            <person name="Scully E.D."/>
            <person name="Geib S.M."/>
            <person name="Palmer N.A."/>
            <person name="Koch K."/>
            <person name="Bradshaw J."/>
            <person name="Heng-Moss T."/>
            <person name="Sarath G."/>
        </authorList>
    </citation>
    <scope>NUCLEOTIDE SEQUENCE</scope>
</reference>
<evidence type="ECO:0000256" key="10">
    <source>
        <dbReference type="ARBA" id="ARBA00046288"/>
    </source>
</evidence>
<evidence type="ECO:0000256" key="6">
    <source>
        <dbReference type="ARBA" id="ARBA00022824"/>
    </source>
</evidence>
<organism evidence="12">
    <name type="scientific">Schizaphis graminum</name>
    <name type="common">Green bug aphid</name>
    <dbReference type="NCBI Taxonomy" id="13262"/>
    <lineage>
        <taxon>Eukaryota</taxon>
        <taxon>Metazoa</taxon>
        <taxon>Ecdysozoa</taxon>
        <taxon>Arthropoda</taxon>
        <taxon>Hexapoda</taxon>
        <taxon>Insecta</taxon>
        <taxon>Pterygota</taxon>
        <taxon>Neoptera</taxon>
        <taxon>Paraneoptera</taxon>
        <taxon>Hemiptera</taxon>
        <taxon>Sternorrhyncha</taxon>
        <taxon>Aphidomorpha</taxon>
        <taxon>Aphidoidea</taxon>
        <taxon>Aphididae</taxon>
        <taxon>Aphidini</taxon>
        <taxon>Schizaphis</taxon>
    </lineage>
</organism>
<dbReference type="GO" id="GO:0005783">
    <property type="term" value="C:endoplasmic reticulum"/>
    <property type="evidence" value="ECO:0007669"/>
    <property type="project" value="UniProtKB-SubCell"/>
</dbReference>
<evidence type="ECO:0000256" key="1">
    <source>
        <dbReference type="ARBA" id="ARBA00004240"/>
    </source>
</evidence>
<evidence type="ECO:0000256" key="2">
    <source>
        <dbReference type="ARBA" id="ARBA00009995"/>
    </source>
</evidence>
<dbReference type="InterPro" id="IPR050271">
    <property type="entry name" value="UDP-glycosyltransferase"/>
</dbReference>
<evidence type="ECO:0000256" key="5">
    <source>
        <dbReference type="ARBA" id="ARBA00022692"/>
    </source>
</evidence>
<name>A0A2S2PUG6_SCHGA</name>
<keyword evidence="3" id="KW-0328">Glycosyltransferase</keyword>
<accession>A0A2S2PUG6</accession>
<evidence type="ECO:0000256" key="7">
    <source>
        <dbReference type="ARBA" id="ARBA00022989"/>
    </source>
</evidence>
<protein>
    <submittedName>
        <fullName evidence="12">UDP-glucuronosyltransferase 2B17</fullName>
    </submittedName>
</protein>
<dbReference type="GO" id="GO:0008194">
    <property type="term" value="F:UDP-glycosyltransferase activity"/>
    <property type="evidence" value="ECO:0007669"/>
    <property type="project" value="InterPro"/>
</dbReference>
<dbReference type="Gene3D" id="3.40.50.2000">
    <property type="entry name" value="Glycogen Phosphorylase B"/>
    <property type="match status" value="2"/>
</dbReference>
<evidence type="ECO:0000256" key="8">
    <source>
        <dbReference type="ARBA" id="ARBA00023136"/>
    </source>
</evidence>
<keyword evidence="5 11" id="KW-0812">Transmembrane</keyword>
<keyword evidence="4 12" id="KW-0808">Transferase</keyword>
<evidence type="ECO:0000313" key="12">
    <source>
        <dbReference type="EMBL" id="MBY33025.1"/>
    </source>
</evidence>
<feature type="transmembrane region" description="Helical" evidence="11">
    <location>
        <begin position="6"/>
        <end position="29"/>
    </location>
</feature>
<feature type="transmembrane region" description="Helical" evidence="11">
    <location>
        <begin position="470"/>
        <end position="492"/>
    </location>
</feature>
<dbReference type="FunFam" id="3.40.50.2000:FF:000050">
    <property type="entry name" value="UDP-glucuronosyltransferase"/>
    <property type="match status" value="1"/>
</dbReference>
<keyword evidence="6" id="KW-0256">Endoplasmic reticulum</keyword>
<dbReference type="EMBL" id="GGMR01020406">
    <property type="protein sequence ID" value="MBY33025.1"/>
    <property type="molecule type" value="Transcribed_RNA"/>
</dbReference>
<evidence type="ECO:0000256" key="4">
    <source>
        <dbReference type="ARBA" id="ARBA00022679"/>
    </source>
</evidence>
<keyword evidence="9" id="KW-0325">Glycoprotein</keyword>
<evidence type="ECO:0000256" key="11">
    <source>
        <dbReference type="SAM" id="Phobius"/>
    </source>
</evidence>
<evidence type="ECO:0000256" key="3">
    <source>
        <dbReference type="ARBA" id="ARBA00022676"/>
    </source>
</evidence>
<dbReference type="SUPFAM" id="SSF53756">
    <property type="entry name" value="UDP-Glycosyltransferase/glycogen phosphorylase"/>
    <property type="match status" value="1"/>
</dbReference>
<dbReference type="Pfam" id="PF00201">
    <property type="entry name" value="UDPGT"/>
    <property type="match status" value="1"/>
</dbReference>
<dbReference type="InterPro" id="IPR002213">
    <property type="entry name" value="UDP_glucos_trans"/>
</dbReference>
<sequence>MNFTIIFLNVYFIMTVVNGAQIFAFVPIYGQSHWNVMDAVLQTLVSAGHNVTVITPFIKKEKIENYTQIDSSFYMTRSASAPFKNVIGSDGIQYLIETHLISCEAIYKRKDFWTVLESKKYDLFVTQLLGSGCDSYIAYKLQVPMIAVTTSAMPTWLNGEFSNPLITSYTSTLNVAMASPKTFWDRFLNTYDYIKSISKSWWYNRRATIIGRNYFGKDVPDSYTLMKKISLVFVNSHFSFNLPRPWIPNLIEIGGIHVTDPKPLPKDIQQFIDDAPEGLIYFSFGSTVKMDSLPAKMQISLQEAFAELPQRILWKYDGEVMENQPKNVMIKKWFPQRDIMAHSKLKLFIYHGGLSGINEAIINQVPILGIPLFSDQHRNIANAVFLGIGLSLDYKTIDKDSVLTAAKEIIKNQKYKQNIQELYKMFKDRPMSPDMLVTYWTEYVIKHNGTEHINPASNDMSWYQYHQLDVILIIILVSISVLIIVLYTLIIIKDSIVKCFHLKQIKTE</sequence>
<comment type="subcellular location">
    <subcellularLocation>
        <location evidence="10">Endomembrane system</location>
        <topology evidence="10">Single-pass type I membrane protein</topology>
    </subcellularLocation>
    <subcellularLocation>
        <location evidence="1">Endoplasmic reticulum</location>
    </subcellularLocation>
</comment>
<proteinExistence type="inferred from homology"/>
<keyword evidence="8 11" id="KW-0472">Membrane</keyword>
<evidence type="ECO:0000256" key="9">
    <source>
        <dbReference type="ARBA" id="ARBA00023180"/>
    </source>
</evidence>
<dbReference type="CDD" id="cd03784">
    <property type="entry name" value="GT1_Gtf-like"/>
    <property type="match status" value="1"/>
</dbReference>
<gene>
    <name evidence="12" type="primary">Ugt2b17_2</name>
    <name evidence="12" type="ORF">g.4830</name>
</gene>
<keyword evidence="7 11" id="KW-1133">Transmembrane helix</keyword>
<dbReference type="PANTHER" id="PTHR48043:SF145">
    <property type="entry name" value="FI06409P-RELATED"/>
    <property type="match status" value="1"/>
</dbReference>
<dbReference type="PANTHER" id="PTHR48043">
    <property type="entry name" value="EG:EG0003.4 PROTEIN-RELATED"/>
    <property type="match status" value="1"/>
</dbReference>